<dbReference type="InterPro" id="IPR000673">
    <property type="entry name" value="Sig_transdc_resp-reg_Me-estase"/>
</dbReference>
<feature type="region of interest" description="Disordered" evidence="2">
    <location>
        <begin position="1"/>
        <end position="24"/>
    </location>
</feature>
<feature type="active site" evidence="1">
    <location>
        <position position="33"/>
    </location>
</feature>
<feature type="active site" evidence="1">
    <location>
        <position position="152"/>
    </location>
</feature>
<protein>
    <recommendedName>
        <fullName evidence="10">Protein-glutamate O-methyltransferase</fullName>
    </recommendedName>
</protein>
<keyword evidence="1" id="KW-0378">Hydrolase</keyword>
<dbReference type="SUPFAM" id="SSF52738">
    <property type="entry name" value="Methylesterase CheB, C-terminal domain"/>
    <property type="match status" value="1"/>
</dbReference>
<dbReference type="PROSITE" id="PS50109">
    <property type="entry name" value="HIS_KIN"/>
    <property type="match status" value="1"/>
</dbReference>
<evidence type="ECO:0000256" key="1">
    <source>
        <dbReference type="PROSITE-ProRule" id="PRU00050"/>
    </source>
</evidence>
<evidence type="ECO:0000259" key="3">
    <source>
        <dbReference type="PROSITE" id="PS50109"/>
    </source>
</evidence>
<evidence type="ECO:0000313" key="9">
    <source>
        <dbReference type="Proteomes" id="UP001161325"/>
    </source>
</evidence>
<dbReference type="GO" id="GO:0005737">
    <property type="term" value="C:cytoplasm"/>
    <property type="evidence" value="ECO:0007669"/>
    <property type="project" value="InterPro"/>
</dbReference>
<dbReference type="SUPFAM" id="SSF55781">
    <property type="entry name" value="GAF domain-like"/>
    <property type="match status" value="8"/>
</dbReference>
<dbReference type="RefSeq" id="WP_284349562.1">
    <property type="nucleotide sequence ID" value="NZ_BRXS01000002.1"/>
</dbReference>
<dbReference type="Pfam" id="PF13188">
    <property type="entry name" value="PAS_8"/>
    <property type="match status" value="2"/>
</dbReference>
<feature type="domain" description="PAC" evidence="5">
    <location>
        <begin position="800"/>
        <end position="854"/>
    </location>
</feature>
<feature type="active site" evidence="1">
    <location>
        <position position="60"/>
    </location>
</feature>
<dbReference type="PROSITE" id="PS50122">
    <property type="entry name" value="CHEB"/>
    <property type="match status" value="1"/>
</dbReference>
<dbReference type="InterPro" id="IPR036890">
    <property type="entry name" value="HATPase_C_sf"/>
</dbReference>
<dbReference type="Pfam" id="PF01590">
    <property type="entry name" value="GAF"/>
    <property type="match status" value="7"/>
</dbReference>
<dbReference type="NCBIfam" id="TIGR00229">
    <property type="entry name" value="sensory_box"/>
    <property type="match status" value="2"/>
</dbReference>
<name>A0AA37V2D9_9BACT</name>
<dbReference type="Pfam" id="PF03705">
    <property type="entry name" value="CheR_N"/>
    <property type="match status" value="1"/>
</dbReference>
<feature type="compositionally biased region" description="Basic and acidic residues" evidence="2">
    <location>
        <begin position="694"/>
        <end position="710"/>
    </location>
</feature>
<dbReference type="CDD" id="cd00130">
    <property type="entry name" value="PAS"/>
    <property type="match status" value="2"/>
</dbReference>
<dbReference type="CDD" id="cd16434">
    <property type="entry name" value="CheB-CheR_fusion"/>
    <property type="match status" value="1"/>
</dbReference>
<dbReference type="GO" id="GO:0008984">
    <property type="term" value="F:protein-glutamate methylesterase activity"/>
    <property type="evidence" value="ECO:0007669"/>
    <property type="project" value="InterPro"/>
</dbReference>
<keyword evidence="9" id="KW-1185">Reference proteome</keyword>
<evidence type="ECO:0008006" key="10">
    <source>
        <dbReference type="Google" id="ProtNLM"/>
    </source>
</evidence>
<dbReference type="Gene3D" id="3.40.50.150">
    <property type="entry name" value="Vaccinia Virus protein VP39"/>
    <property type="match status" value="1"/>
</dbReference>
<evidence type="ECO:0000259" key="7">
    <source>
        <dbReference type="PROSITE" id="PS50123"/>
    </source>
</evidence>
<reference evidence="8" key="1">
    <citation type="submission" date="2022-08" db="EMBL/GenBank/DDBJ databases">
        <title>Draft genome sequencing of Roseisolibacter agri AW1220.</title>
        <authorList>
            <person name="Tobiishi Y."/>
            <person name="Tonouchi A."/>
        </authorList>
    </citation>
    <scope>NUCLEOTIDE SEQUENCE</scope>
    <source>
        <strain evidence="8">AW1220</strain>
    </source>
</reference>
<dbReference type="Pfam" id="PF01339">
    <property type="entry name" value="CheB_methylest"/>
    <property type="match status" value="1"/>
</dbReference>
<dbReference type="Gene3D" id="1.20.5.1930">
    <property type="match status" value="1"/>
</dbReference>
<dbReference type="InterPro" id="IPR029063">
    <property type="entry name" value="SAM-dependent_MTases_sf"/>
</dbReference>
<feature type="domain" description="Histidine kinase" evidence="3">
    <location>
        <begin position="3263"/>
        <end position="3356"/>
    </location>
</feature>
<dbReference type="InterPro" id="IPR003018">
    <property type="entry name" value="GAF"/>
</dbReference>
<proteinExistence type="predicted"/>
<evidence type="ECO:0000313" key="8">
    <source>
        <dbReference type="EMBL" id="GLC25122.1"/>
    </source>
</evidence>
<dbReference type="InterPro" id="IPR000780">
    <property type="entry name" value="CheR_MeTrfase"/>
</dbReference>
<dbReference type="Pfam" id="PF08448">
    <property type="entry name" value="PAS_4"/>
    <property type="match status" value="4"/>
</dbReference>
<evidence type="ECO:0000259" key="6">
    <source>
        <dbReference type="PROSITE" id="PS50122"/>
    </source>
</evidence>
<dbReference type="SMART" id="SM00091">
    <property type="entry name" value="PAS"/>
    <property type="match status" value="8"/>
</dbReference>
<dbReference type="Proteomes" id="UP001161325">
    <property type="component" value="Unassembled WGS sequence"/>
</dbReference>
<dbReference type="InterPro" id="IPR050903">
    <property type="entry name" value="Bact_Chemotaxis_MeTrfase"/>
</dbReference>
<accession>A0AA37V2D9</accession>
<dbReference type="SUPFAM" id="SSF55785">
    <property type="entry name" value="PYP-like sensor domain (PAS domain)"/>
    <property type="match status" value="8"/>
</dbReference>
<dbReference type="Pfam" id="PF01739">
    <property type="entry name" value="CheR"/>
    <property type="match status" value="1"/>
</dbReference>
<dbReference type="GO" id="GO:0006935">
    <property type="term" value="P:chemotaxis"/>
    <property type="evidence" value="ECO:0007669"/>
    <property type="project" value="UniProtKB-UniRule"/>
</dbReference>
<dbReference type="InterPro" id="IPR029016">
    <property type="entry name" value="GAF-like_dom_sf"/>
</dbReference>
<feature type="domain" description="PAC" evidence="5">
    <location>
        <begin position="3069"/>
        <end position="3123"/>
    </location>
</feature>
<dbReference type="InterPro" id="IPR000014">
    <property type="entry name" value="PAS"/>
</dbReference>
<dbReference type="GO" id="GO:0000156">
    <property type="term" value="F:phosphorelay response regulator activity"/>
    <property type="evidence" value="ECO:0007669"/>
    <property type="project" value="InterPro"/>
</dbReference>
<evidence type="ECO:0000259" key="4">
    <source>
        <dbReference type="PROSITE" id="PS50112"/>
    </source>
</evidence>
<dbReference type="GO" id="GO:0000155">
    <property type="term" value="F:phosphorelay sensor kinase activity"/>
    <property type="evidence" value="ECO:0007669"/>
    <property type="project" value="InterPro"/>
</dbReference>
<dbReference type="GO" id="GO:0008757">
    <property type="term" value="F:S-adenosylmethionine-dependent methyltransferase activity"/>
    <property type="evidence" value="ECO:0007669"/>
    <property type="project" value="InterPro"/>
</dbReference>
<dbReference type="Pfam" id="PF13185">
    <property type="entry name" value="GAF_2"/>
    <property type="match status" value="1"/>
</dbReference>
<dbReference type="SMART" id="SM00065">
    <property type="entry name" value="GAF"/>
    <property type="match status" value="8"/>
</dbReference>
<dbReference type="GO" id="GO:0016020">
    <property type="term" value="C:membrane"/>
    <property type="evidence" value="ECO:0007669"/>
    <property type="project" value="InterPro"/>
</dbReference>
<dbReference type="InterPro" id="IPR003594">
    <property type="entry name" value="HATPase_dom"/>
</dbReference>
<dbReference type="PRINTS" id="PR00996">
    <property type="entry name" value="CHERMTFRASE"/>
</dbReference>
<dbReference type="PROSITE" id="PS50123">
    <property type="entry name" value="CHER"/>
    <property type="match status" value="1"/>
</dbReference>
<dbReference type="EMBL" id="BRXS01000002">
    <property type="protein sequence ID" value="GLC25122.1"/>
    <property type="molecule type" value="Genomic_DNA"/>
</dbReference>
<dbReference type="PANTHER" id="PTHR24422:SF27">
    <property type="entry name" value="PROTEIN-GLUTAMATE O-METHYLTRANSFERASE"/>
    <property type="match status" value="1"/>
</dbReference>
<dbReference type="SUPFAM" id="SSF53335">
    <property type="entry name" value="S-adenosyl-L-methionine-dependent methyltransferases"/>
    <property type="match status" value="1"/>
</dbReference>
<dbReference type="Pfam" id="PF02518">
    <property type="entry name" value="HATPase_c"/>
    <property type="match status" value="1"/>
</dbReference>
<dbReference type="GO" id="GO:0046983">
    <property type="term" value="F:protein dimerization activity"/>
    <property type="evidence" value="ECO:0007669"/>
    <property type="project" value="InterPro"/>
</dbReference>
<dbReference type="Gene3D" id="3.30.450.40">
    <property type="match status" value="8"/>
</dbReference>
<dbReference type="SUPFAM" id="SSF47757">
    <property type="entry name" value="Chemotaxis receptor methyltransferase CheR, N-terminal domain"/>
    <property type="match status" value="1"/>
</dbReference>
<dbReference type="Gene3D" id="3.30.450.20">
    <property type="entry name" value="PAS domain"/>
    <property type="match status" value="8"/>
</dbReference>
<sequence>MAKHTRTSTGAPGAGGAPRPPEPPITVVGIGASAGGLAALKAFFRHVPADSGLAYAVVVHLAPDHESHLAELLQPHVRMPVQQVAESTALAPNRVYVIPPGRNLSAVDTHLRLSELEEDRRERAPIDHFFRTLAATHDGASVGVILTGTGSDGTLGVTAIKERNGLVVVQDPADAEYDGMPQSAVATGLADLVLPLAAIPDAILRFARTRPRVAVPADADDVDGEERQLLQKVFVQVRTRTGRDFTHYKRATLLRRIARRMQLRSVEELPAYVALLREQPDEVQALADDLLITVTSFFRDPEVFEALAAEVVPRLFDGKGPTDDVRVWSVGCATGEEAYSLAILLLEEAARRERTPRLQVFASDLHEHSLARAREGFYPGDIATDVGAERLERFFTRENGGYRIRKEVRELVVFAPHNLLSDPPFSRLDLVTCRNVLIYLQRGVQREIVELFHYALRPDGVVVLGGSETVEGTDLFQVVDKKRCVYRKRNVPASEPRLPVFPLTRLRRVGPRARGGAGQEPPVAHGQLHARLVERYAPPSLLMSPDDNVVHLSEHAGRFLVHPGGEPTTNAYRLVREELRFELRSLVASARERGTAQRSRPIVVPFDGARVPVVLHVRPARDPHEEGFALVIFDEREPEAAAPAEGAPADGARVRELEAELRLLRHRLQSTVEEYETGQEELRASNEEFQSANEELRSTLEELETSKEELQSTNEELQTVNQENRHRVEELRQLTDDLQNLLVATDIATLFLDRELRILRFTPQVGALFNVRPADRGRPLSDLTHRLGYPTLQADARRVLETLASIEHEVQDDAGRWYLARLLPYRSAAHRIDGVVLTFVDITAQKRAEEALRESEERQAFLLKVSDALRPLADPLAVIATASEMVGRYLDAGRCGYGELPPPYDHFVVERDWTNGMPSHRGRWRLADFGDALVSQNRAGRTLVIDDALADERGEGAEDALEAAGGLRASIGVPLLKDGSWVAAFFVHDAKPRRWTKGDVELVEEVAERTWAAVERARAEAALRESEARLAHDLDATRILQHVGNQLISTPGANGQFDELCEAARTLMRSDCASIQVYDEASARLRLVGHVGFHPDSAAFWEWVDAGTGSACGQALALGERVILPDVEAFLAEPSEHEAWRRSGILSVQSTPLVARTGQVVGMMSTHWHRRDVVTEASFRFFDILARLAADFIVRTRAEAALRESEERQAFLVRFSDAVRGMTDPAEVATTACRMLLARLDVDRAHWSEIDWTTEEFVTTGSVSTTGLAPIEGRFPLAAWEPYSASHREGRAVVVDDTQTDPRADGAMRAAAARLKIGADLAVPVLVGGRLASVLGVKRRAPRRWTADEIALVEGVAARCWAEVGRARAEAALRESEEKYRTLFEWMGQGYSLNEVVRDAEGAAVDLRYLELNPAFERLTGASLSEARGRLASEVFPGLDRYWVDICDRAVRTGVIERIEHELTPIGRWYQSNFYPIGRDRVLSLYDDITERKLREQHKDYSLKLSDALRRLADPVQIKLEASRVLGEELGVNRALYAEVVGDDWWAERGYVRDVDALPTGAYASDTYGHWIMQTYRRGESLVFEDVRADRRFTNEQRAAAESASIIGAVGVPLVKSGELVALLSVHTAQPRTWTAHDIAIVEETAERTWAAVERARAEAALRESEEKYRTVFESIDEAFLINEMIRDESGRAIDLRMLEANPAYTRQTGLGLEMVGKLGSEILPTLERFWLDTYDRVARTGVPERVENYNRDTDRWYAAHISRVGGDERRVAVVFDDVTVRKHAELALKASEERQAFLLGLSDALRAEPDADAVADRAIRMLIEHLRLDRSYIVSYRLDEDRAYLVHQRGNDTVPPLPDVFILSDYPAAFRAIFDQTFVVEDELERQGLSEAERRNSGRLGMRAMVAATLRKREGRPLWSMVAISSLPRRWTRDEVALVEEVAERTWAAVERVRAEAALRESEERYRALFTEMDEAYAVVEVMADAAGRWTDFLFLEVNSAFMRHTGMPYPVGQTATQLLGTPNPRWAELYGRAAETGESIRVEEPELMLGRIFDLNIFRLGGEGSRRVAVLFTDITARRQAEDAVRESEKRLRRVLDGMGEGFGLLAPDFTLLEHNREALRMDGRAREEIVGRSHWDVYPGSETSEIGRVLKKAMAERVPVSLEHQYAWEEGRARWLEMRAYPTDDGALAVFWRDVTDRREAQDALRASEARQAFLVRFSDAVRGLSDPSLVAAAASRLVTEQLGTERTGWTDIDWTTREYVADHVSLADGSAGEPYRWPLDPREPFVAEHLAGRTVVYDDVEGDPRVSDSVKAAMAARGIRAGIAVPVVVAGTLRAVLNTSQSVAPRRWLPDEVALVEAFASRARAEIERARAEQAMRESEERQAFLLTLSDALTPLRDASEIKATASRRLGEHLGVGRAFFAEIVGDDWIVGDAYDDGASPLEPGRYPAAEYGRWTMDTLRARGVVAVADTASDARLEPSEREALQRIGNAAVVGVPLVRHGEVVAVLSLHSREPREWTNAELELVQEIADRTWPAVERTRAEAALRASEARYRTLFESIDEGFAVAEVLYGAEGRPVDLLYLEANPAASRLTGGTAFVGRRASEVLPQADRTSLQIYDTVARTGQPERVERHYAAFDRWFEGHISPVIDVERDGTHASPRRVAIVFRDVTERRRAVEALRASEERYRTLFETMVQGYADIELVRDADGRAVDQRYLALNPAFERIFGMPVARAVNRRQSELFPGLEPWWNEAWDRVARSGVPERIEHEDASLGRWYEMWAYPRGGDRLVVLYDDVTDRKRAEIVLRESETRQAFLLRLTDALRSAADAVAAQRAATDVIAAHLGCARSYYTEYDEARGVGVVHVETSYADLPPATGEYRLADFETLVARLRTGDPLVIPDWDAFTLGANASTVVRSLRARGHITVPLVQGGTLVAALTVQDTKPRAWSASDVATVVETAERTWAAVERARAEAALRESERKFAALFATSPAPLLVLAPDAPRYTIAEVNDAYLAATMRTREGLVGRGIFEAFPDNPDDPTITGVSTLRASLDRVLATRQPSAVPDLHYDIARPDGTFEERWWRPVNSPILDERGAVQAIIHNVSDVTAERAAAAELHTLNERLEQRVAERTTERDALRRALTAAEEAERRRLARELHDQLGQHLTGFALGLADVRRRIAAGEPAADRLDQLEALARLMSRDARTLALELRPPELDDVGLEGALETYVAEWSARFDVAAEVTVTGLAERPLASEVGSALYRIVQEALTNVAKHADASQVSVIVDRPDGAVRLIVEDDGRGFDVDTTTARARAERRLGLAGMQERAAIVGGTVTVESSPGSGTALYVRLPVEPVSGEPATDGPAPTEARR</sequence>
<feature type="region of interest" description="Disordered" evidence="2">
    <location>
        <begin position="676"/>
        <end position="724"/>
    </location>
</feature>
<feature type="domain" description="CheB-type methylesterase" evidence="6">
    <location>
        <begin position="21"/>
        <end position="210"/>
    </location>
</feature>
<dbReference type="InterPro" id="IPR013656">
    <property type="entry name" value="PAS_4"/>
</dbReference>
<organism evidence="8 9">
    <name type="scientific">Roseisolibacter agri</name>
    <dbReference type="NCBI Taxonomy" id="2014610"/>
    <lineage>
        <taxon>Bacteria</taxon>
        <taxon>Pseudomonadati</taxon>
        <taxon>Gemmatimonadota</taxon>
        <taxon>Gemmatimonadia</taxon>
        <taxon>Gemmatimonadales</taxon>
        <taxon>Gemmatimonadaceae</taxon>
        <taxon>Roseisolibacter</taxon>
    </lineage>
</organism>
<dbReference type="Gene3D" id="3.40.50.180">
    <property type="entry name" value="Methylesterase CheB, C-terminal domain"/>
    <property type="match status" value="1"/>
</dbReference>
<dbReference type="Gene3D" id="3.30.565.10">
    <property type="entry name" value="Histidine kinase-like ATPase, C-terminal domain"/>
    <property type="match status" value="1"/>
</dbReference>
<dbReference type="Pfam" id="PF07730">
    <property type="entry name" value="HisKA_3"/>
    <property type="match status" value="1"/>
</dbReference>
<dbReference type="SUPFAM" id="SSF55874">
    <property type="entry name" value="ATPase domain of HSP90 chaperone/DNA topoisomerase II/histidine kinase"/>
    <property type="match status" value="1"/>
</dbReference>
<dbReference type="InterPro" id="IPR035909">
    <property type="entry name" value="CheB_C"/>
</dbReference>
<dbReference type="PROSITE" id="PS50112">
    <property type="entry name" value="PAS"/>
    <property type="match status" value="1"/>
</dbReference>
<comment type="caution">
    <text evidence="8">The sequence shown here is derived from an EMBL/GenBank/DDBJ whole genome shotgun (WGS) entry which is preliminary data.</text>
</comment>
<feature type="region of interest" description="Disordered" evidence="2">
    <location>
        <begin position="3354"/>
        <end position="3373"/>
    </location>
</feature>
<dbReference type="InterPro" id="IPR000700">
    <property type="entry name" value="PAS-assoc_C"/>
</dbReference>
<evidence type="ECO:0000256" key="2">
    <source>
        <dbReference type="SAM" id="MobiDB-lite"/>
    </source>
</evidence>
<feature type="domain" description="CheR-type methyltransferase" evidence="7">
    <location>
        <begin position="237"/>
        <end position="472"/>
    </location>
</feature>
<dbReference type="PROSITE" id="PS50113">
    <property type="entry name" value="PAC"/>
    <property type="match status" value="2"/>
</dbReference>
<evidence type="ECO:0000259" key="5">
    <source>
        <dbReference type="PROSITE" id="PS50113"/>
    </source>
</evidence>
<feature type="domain" description="PAS" evidence="4">
    <location>
        <begin position="2090"/>
        <end position="2160"/>
    </location>
</feature>
<dbReference type="InterPro" id="IPR022641">
    <property type="entry name" value="CheR_N"/>
</dbReference>
<gene>
    <name evidence="8" type="ORF">rosag_16350</name>
</gene>
<dbReference type="InterPro" id="IPR011712">
    <property type="entry name" value="Sig_transdc_His_kin_sub3_dim/P"/>
</dbReference>
<dbReference type="InterPro" id="IPR035965">
    <property type="entry name" value="PAS-like_dom_sf"/>
</dbReference>
<keyword evidence="1" id="KW-0145">Chemotaxis</keyword>
<dbReference type="PANTHER" id="PTHR24422">
    <property type="entry name" value="CHEMOTAXIS PROTEIN METHYLTRANSFERASE"/>
    <property type="match status" value="1"/>
</dbReference>
<dbReference type="Pfam" id="PF13596">
    <property type="entry name" value="PAS_10"/>
    <property type="match status" value="1"/>
</dbReference>
<dbReference type="InterPro" id="IPR022642">
    <property type="entry name" value="CheR_C"/>
</dbReference>
<dbReference type="SMART" id="SM00387">
    <property type="entry name" value="HATPase_c"/>
    <property type="match status" value="1"/>
</dbReference>
<dbReference type="InterPro" id="IPR005467">
    <property type="entry name" value="His_kinase_dom"/>
</dbReference>
<dbReference type="SMART" id="SM00138">
    <property type="entry name" value="MeTrc"/>
    <property type="match status" value="1"/>
</dbReference>
<dbReference type="CDD" id="cd16917">
    <property type="entry name" value="HATPase_UhpB-NarQ-NarX-like"/>
    <property type="match status" value="1"/>
</dbReference>